<dbReference type="OrthoDB" id="2748701at2759"/>
<sequence>MDRCPTEIIEQILRLACSDDGTTGRSLSLVSHYISQLSYPFHWHSLSLSGLAQTSSFASILQTQPPSQPPRPILHLFLSDLPASEAHDRWNRAQEGITIEDLYQKEESERKSWLVAQSAVLAYAAPTLQTFAFLSFDPRNSALRVAELLKSSFPLLTELTIRVPPLQPLYASPPIDLLNTAATSLATYDKRHLLPKLSHLHVVCDFRDFTAPRSRLRAISSHVTHLRLSGILKAPLAQKLHSELSERGIVPSVVYSPTSFTYTADRVTWDPLLPPSIQHLVMQPASPDYCKIWGFEDGEAVIHMLQALADEADNERFLVLSPRGKKSYGYTEAKEDWESRISGGGGCWEKREEEEEVQGEDDPEVEGEASGSEGWGGAPSPRTRARFLPTLFTNAIHTLDNFFTHR</sequence>
<proteinExistence type="predicted"/>
<evidence type="ECO:0000313" key="3">
    <source>
        <dbReference type="Proteomes" id="UP000027265"/>
    </source>
</evidence>
<dbReference type="AlphaFoldDB" id="A0A067Q921"/>
<dbReference type="EMBL" id="KL197711">
    <property type="protein sequence ID" value="KDQ62680.1"/>
    <property type="molecule type" value="Genomic_DNA"/>
</dbReference>
<dbReference type="Proteomes" id="UP000027265">
    <property type="component" value="Unassembled WGS sequence"/>
</dbReference>
<keyword evidence="3" id="KW-1185">Reference proteome</keyword>
<protein>
    <submittedName>
        <fullName evidence="2">Uncharacterized protein</fullName>
    </submittedName>
</protein>
<organism evidence="2 3">
    <name type="scientific">Jaapia argillacea MUCL 33604</name>
    <dbReference type="NCBI Taxonomy" id="933084"/>
    <lineage>
        <taxon>Eukaryota</taxon>
        <taxon>Fungi</taxon>
        <taxon>Dikarya</taxon>
        <taxon>Basidiomycota</taxon>
        <taxon>Agaricomycotina</taxon>
        <taxon>Agaricomycetes</taxon>
        <taxon>Agaricomycetidae</taxon>
        <taxon>Jaapiales</taxon>
        <taxon>Jaapiaceae</taxon>
        <taxon>Jaapia</taxon>
    </lineage>
</organism>
<evidence type="ECO:0000313" key="2">
    <source>
        <dbReference type="EMBL" id="KDQ62680.1"/>
    </source>
</evidence>
<accession>A0A067Q921</accession>
<dbReference type="InParanoid" id="A0A067Q921"/>
<gene>
    <name evidence="2" type="ORF">JAAARDRAFT_189972</name>
</gene>
<feature type="region of interest" description="Disordered" evidence="1">
    <location>
        <begin position="341"/>
        <end position="381"/>
    </location>
</feature>
<reference evidence="3" key="1">
    <citation type="journal article" date="2014" name="Proc. Natl. Acad. Sci. U.S.A.">
        <title>Extensive sampling of basidiomycete genomes demonstrates inadequacy of the white-rot/brown-rot paradigm for wood decay fungi.</title>
        <authorList>
            <person name="Riley R."/>
            <person name="Salamov A.A."/>
            <person name="Brown D.W."/>
            <person name="Nagy L.G."/>
            <person name="Floudas D."/>
            <person name="Held B.W."/>
            <person name="Levasseur A."/>
            <person name="Lombard V."/>
            <person name="Morin E."/>
            <person name="Otillar R."/>
            <person name="Lindquist E.A."/>
            <person name="Sun H."/>
            <person name="LaButti K.M."/>
            <person name="Schmutz J."/>
            <person name="Jabbour D."/>
            <person name="Luo H."/>
            <person name="Baker S.E."/>
            <person name="Pisabarro A.G."/>
            <person name="Walton J.D."/>
            <person name="Blanchette R.A."/>
            <person name="Henrissat B."/>
            <person name="Martin F."/>
            <person name="Cullen D."/>
            <person name="Hibbett D.S."/>
            <person name="Grigoriev I.V."/>
        </authorList>
    </citation>
    <scope>NUCLEOTIDE SEQUENCE [LARGE SCALE GENOMIC DNA]</scope>
    <source>
        <strain evidence="3">MUCL 33604</strain>
    </source>
</reference>
<evidence type="ECO:0000256" key="1">
    <source>
        <dbReference type="SAM" id="MobiDB-lite"/>
    </source>
</evidence>
<dbReference type="HOGENOM" id="CLU_041942_2_0_1"/>
<name>A0A067Q921_9AGAM</name>
<feature type="compositionally biased region" description="Acidic residues" evidence="1">
    <location>
        <begin position="352"/>
        <end position="367"/>
    </location>
</feature>